<proteinExistence type="predicted"/>
<dbReference type="RefSeq" id="WP_235179579.1">
    <property type="nucleotide sequence ID" value="NZ_JAKFFV010000020.1"/>
</dbReference>
<sequence length="277" mass="31083">MLNKIQPSIRNARQARQAFFTVAIAALSFASCKDDKDNIKPDDGNPATEDKAFLPNKDEVYTYRISDSDGSKSSSTMKVVSVKDSSGISVYNIENEIKEGNVYVTTRNRAFSKDGVTTYELFYEDAINSLYANTEEFATIEKVTMKGFPQKQIMENKGTVGSNITFSKEPMEIGLELLIPIDENDSIEADLETKITYLDGKATKQETITTPAGTFNCTKWEYKYEMYLKLSSLFIPVEEKEFVYNVELWTAPGIGIVKTVETSDDDVSTTELQKITK</sequence>
<evidence type="ECO:0000313" key="2">
    <source>
        <dbReference type="EMBL" id="MCF2501412.1"/>
    </source>
</evidence>
<evidence type="ECO:0000313" key="3">
    <source>
        <dbReference type="Proteomes" id="UP001139411"/>
    </source>
</evidence>
<dbReference type="EMBL" id="JAKFFV010000020">
    <property type="protein sequence ID" value="MCF2501412.1"/>
    <property type="molecule type" value="Genomic_DNA"/>
</dbReference>
<gene>
    <name evidence="2" type="ORF">L0661_24050</name>
</gene>
<dbReference type="Proteomes" id="UP001139411">
    <property type="component" value="Unassembled WGS sequence"/>
</dbReference>
<feature type="domain" description="DUF3108" evidence="1">
    <location>
        <begin position="192"/>
        <end position="263"/>
    </location>
</feature>
<dbReference type="InterPro" id="IPR049279">
    <property type="entry name" value="DUF3108-like"/>
</dbReference>
<dbReference type="AlphaFoldDB" id="A0A9X1TWT1"/>
<dbReference type="Gene3D" id="2.40.360.20">
    <property type="match status" value="1"/>
</dbReference>
<comment type="caution">
    <text evidence="2">The sequence shown here is derived from an EMBL/GenBank/DDBJ whole genome shotgun (WGS) entry which is preliminary data.</text>
</comment>
<organism evidence="2 3">
    <name type="scientific">Dyadobacter chenhuakuii</name>
    <dbReference type="NCBI Taxonomy" id="2909339"/>
    <lineage>
        <taxon>Bacteria</taxon>
        <taxon>Pseudomonadati</taxon>
        <taxon>Bacteroidota</taxon>
        <taxon>Cytophagia</taxon>
        <taxon>Cytophagales</taxon>
        <taxon>Spirosomataceae</taxon>
        <taxon>Dyadobacter</taxon>
    </lineage>
</organism>
<dbReference type="Pfam" id="PF21347">
    <property type="entry name" value="DUF3108_like"/>
    <property type="match status" value="1"/>
</dbReference>
<name>A0A9X1TWT1_9BACT</name>
<dbReference type="PROSITE" id="PS51257">
    <property type="entry name" value="PROKAR_LIPOPROTEIN"/>
    <property type="match status" value="1"/>
</dbReference>
<accession>A0A9X1TWT1</accession>
<protein>
    <recommendedName>
        <fullName evidence="1">DUF3108 domain-containing protein</fullName>
    </recommendedName>
</protein>
<reference evidence="2" key="1">
    <citation type="submission" date="2022-01" db="EMBL/GenBank/DDBJ databases">
        <title>Novel species in genus Dyadobacter.</title>
        <authorList>
            <person name="Ma C."/>
        </authorList>
    </citation>
    <scope>NUCLEOTIDE SEQUENCE</scope>
    <source>
        <strain evidence="2">CY357</strain>
    </source>
</reference>
<evidence type="ECO:0000259" key="1">
    <source>
        <dbReference type="Pfam" id="PF21347"/>
    </source>
</evidence>